<comment type="function">
    <text evidence="1">Mediates high-affinity intracellular uptake of the rare oligo-element molybdenum.</text>
</comment>
<comment type="subcellular location">
    <subcellularLocation>
        <location evidence="2">Cell membrane</location>
        <topology evidence="2">Multi-pass membrane protein</topology>
    </subcellularLocation>
</comment>
<evidence type="ECO:0000256" key="4">
    <source>
        <dbReference type="ARBA" id="ARBA00022448"/>
    </source>
</evidence>
<evidence type="ECO:0000313" key="16">
    <source>
        <dbReference type="Proteomes" id="UP000767238"/>
    </source>
</evidence>
<feature type="transmembrane region" description="Helical" evidence="13">
    <location>
        <begin position="275"/>
        <end position="295"/>
    </location>
</feature>
<evidence type="ECO:0000256" key="7">
    <source>
        <dbReference type="ARBA" id="ARBA00022989"/>
    </source>
</evidence>
<evidence type="ECO:0000256" key="13">
    <source>
        <dbReference type="SAM" id="Phobius"/>
    </source>
</evidence>
<feature type="transmembrane region" description="Helical" evidence="13">
    <location>
        <begin position="116"/>
        <end position="133"/>
    </location>
</feature>
<gene>
    <name evidence="15" type="ORF">KCV03_g3248</name>
</gene>
<evidence type="ECO:0000256" key="1">
    <source>
        <dbReference type="ARBA" id="ARBA00003019"/>
    </source>
</evidence>
<evidence type="ECO:0000313" key="15">
    <source>
        <dbReference type="EMBL" id="KAH0224998.1"/>
    </source>
</evidence>
<keyword evidence="7 13" id="KW-1133">Transmembrane helix</keyword>
<feature type="domain" description="Stc1" evidence="14">
    <location>
        <begin position="456"/>
        <end position="493"/>
    </location>
</feature>
<feature type="compositionally biased region" description="Low complexity" evidence="12">
    <location>
        <begin position="522"/>
        <end position="536"/>
    </location>
</feature>
<organism evidence="15 16">
    <name type="scientific">Aureobasidium melanogenum</name>
    <name type="common">Aureobasidium pullulans var. melanogenum</name>
    <dbReference type="NCBI Taxonomy" id="46634"/>
    <lineage>
        <taxon>Eukaryota</taxon>
        <taxon>Fungi</taxon>
        <taxon>Dikarya</taxon>
        <taxon>Ascomycota</taxon>
        <taxon>Pezizomycotina</taxon>
        <taxon>Dothideomycetes</taxon>
        <taxon>Dothideomycetidae</taxon>
        <taxon>Dothideales</taxon>
        <taxon>Saccotheciaceae</taxon>
        <taxon>Aureobasidium</taxon>
    </lineage>
</organism>
<keyword evidence="6 13" id="KW-0812">Transmembrane</keyword>
<dbReference type="PANTHER" id="PTHR23516">
    <property type="entry name" value="SAM (S-ADENOSYL METHIONINE) TRANSPORTER"/>
    <property type="match status" value="1"/>
</dbReference>
<dbReference type="InterPro" id="IPR024630">
    <property type="entry name" value="Stc1"/>
</dbReference>
<dbReference type="CDD" id="cd17487">
    <property type="entry name" value="MFS_MFSD5_like"/>
    <property type="match status" value="1"/>
</dbReference>
<feature type="transmembrane region" description="Helical" evidence="13">
    <location>
        <begin position="419"/>
        <end position="438"/>
    </location>
</feature>
<keyword evidence="9 13" id="KW-0472">Membrane</keyword>
<evidence type="ECO:0000256" key="10">
    <source>
        <dbReference type="ARBA" id="ARBA00030646"/>
    </source>
</evidence>
<dbReference type="GO" id="GO:0015098">
    <property type="term" value="F:molybdate ion transmembrane transporter activity"/>
    <property type="evidence" value="ECO:0007669"/>
    <property type="project" value="InterPro"/>
</dbReference>
<protein>
    <recommendedName>
        <fullName evidence="3">Molybdate-anion transporter</fullName>
    </recommendedName>
    <alternativeName>
        <fullName evidence="10">Major facilitator superfamily domain-containing protein 5</fullName>
    </alternativeName>
    <alternativeName>
        <fullName evidence="11">Molybdate transporter 2 homolog</fullName>
    </alternativeName>
</protein>
<evidence type="ECO:0000256" key="12">
    <source>
        <dbReference type="SAM" id="MobiDB-lite"/>
    </source>
</evidence>
<evidence type="ECO:0000259" key="14">
    <source>
        <dbReference type="Pfam" id="PF12898"/>
    </source>
</evidence>
<dbReference type="InterPro" id="IPR008509">
    <property type="entry name" value="MOT2/MFSD5"/>
</dbReference>
<dbReference type="GO" id="GO:0005886">
    <property type="term" value="C:plasma membrane"/>
    <property type="evidence" value="ECO:0007669"/>
    <property type="project" value="UniProtKB-SubCell"/>
</dbReference>
<dbReference type="PANTHER" id="PTHR23516:SF1">
    <property type="entry name" value="MOLYBDATE-ANION TRANSPORTER"/>
    <property type="match status" value="1"/>
</dbReference>
<feature type="compositionally biased region" description="Low complexity" evidence="12">
    <location>
        <begin position="547"/>
        <end position="581"/>
    </location>
</feature>
<dbReference type="OrthoDB" id="263957at2759"/>
<feature type="transmembrane region" description="Helical" evidence="13">
    <location>
        <begin position="301"/>
        <end position="322"/>
    </location>
</feature>
<feature type="transmembrane region" description="Helical" evidence="13">
    <location>
        <begin position="57"/>
        <end position="76"/>
    </location>
</feature>
<feature type="region of interest" description="Disordered" evidence="12">
    <location>
        <begin position="515"/>
        <end position="588"/>
    </location>
</feature>
<dbReference type="InterPro" id="IPR036259">
    <property type="entry name" value="MFS_trans_sf"/>
</dbReference>
<keyword evidence="8" id="KW-0406">Ion transport</keyword>
<reference evidence="15" key="1">
    <citation type="journal article" date="2021" name="J Fungi (Basel)">
        <title>Virulence traits and population genomics of the black yeast Aureobasidium melanogenum.</title>
        <authorList>
            <person name="Cernosa A."/>
            <person name="Sun X."/>
            <person name="Gostincar C."/>
            <person name="Fang C."/>
            <person name="Gunde-Cimerman N."/>
            <person name="Song Z."/>
        </authorList>
    </citation>
    <scope>NUCLEOTIDE SEQUENCE</scope>
    <source>
        <strain evidence="15">EXF-8016</strain>
    </source>
</reference>
<dbReference type="SUPFAM" id="SSF103473">
    <property type="entry name" value="MFS general substrate transporter"/>
    <property type="match status" value="1"/>
</dbReference>
<feature type="transmembrane region" description="Helical" evidence="13">
    <location>
        <begin position="389"/>
        <end position="407"/>
    </location>
</feature>
<evidence type="ECO:0000256" key="11">
    <source>
        <dbReference type="ARBA" id="ARBA00032555"/>
    </source>
</evidence>
<keyword evidence="5" id="KW-1003">Cell membrane</keyword>
<feature type="non-terminal residue" evidence="15">
    <location>
        <position position="1"/>
    </location>
</feature>
<name>A0A9P8KAB7_AURME</name>
<dbReference type="Gene3D" id="1.20.1250.20">
    <property type="entry name" value="MFS general substrate transporter like domains"/>
    <property type="match status" value="1"/>
</dbReference>
<proteinExistence type="predicted"/>
<reference evidence="15" key="2">
    <citation type="submission" date="2021-08" db="EMBL/GenBank/DDBJ databases">
        <authorList>
            <person name="Gostincar C."/>
            <person name="Sun X."/>
            <person name="Song Z."/>
            <person name="Gunde-Cimerman N."/>
        </authorList>
    </citation>
    <scope>NUCLEOTIDE SEQUENCE</scope>
    <source>
        <strain evidence="15">EXF-8016</strain>
    </source>
</reference>
<dbReference type="Proteomes" id="UP000767238">
    <property type="component" value="Unassembled WGS sequence"/>
</dbReference>
<evidence type="ECO:0000256" key="9">
    <source>
        <dbReference type="ARBA" id="ARBA00023136"/>
    </source>
</evidence>
<dbReference type="Pfam" id="PF05631">
    <property type="entry name" value="MFS_5"/>
    <property type="match status" value="1"/>
</dbReference>
<evidence type="ECO:0000256" key="2">
    <source>
        <dbReference type="ARBA" id="ARBA00004651"/>
    </source>
</evidence>
<feature type="transmembrane region" description="Helical" evidence="13">
    <location>
        <begin position="331"/>
        <end position="350"/>
    </location>
</feature>
<feature type="transmembrane region" description="Helical" evidence="13">
    <location>
        <begin position="356"/>
        <end position="377"/>
    </location>
</feature>
<evidence type="ECO:0000256" key="5">
    <source>
        <dbReference type="ARBA" id="ARBA00022475"/>
    </source>
</evidence>
<keyword evidence="4" id="KW-0813">Transport</keyword>
<accession>A0A9P8KAB7</accession>
<feature type="transmembrane region" description="Helical" evidence="13">
    <location>
        <begin position="139"/>
        <end position="161"/>
    </location>
</feature>
<feature type="transmembrane region" description="Helical" evidence="13">
    <location>
        <begin position="88"/>
        <end position="109"/>
    </location>
</feature>
<dbReference type="Pfam" id="PF12898">
    <property type="entry name" value="Stc1"/>
    <property type="match status" value="1"/>
</dbReference>
<dbReference type="GO" id="GO:0006811">
    <property type="term" value="P:monoatomic ion transport"/>
    <property type="evidence" value="ECO:0007669"/>
    <property type="project" value="UniProtKB-KW"/>
</dbReference>
<sequence>MGFYETNLAALAAVSTYLLYRQHQCDKQNSAAEAESGMKSALGQDATKRFKRSFFPAYALVCAADWLQGPHIYALYKYHKHLPETTVAALYASGFVAGGLSASFVGQLADKYGRRNACLLYCVIYSIGCFTMLSDDLLILFAGRACGGISTTLLYSVFETWMIAEYHDQALDAYGLSLGSMFGKMTTLSSVVAIVSGVVGDLLVKSLDSKTSPFMASAVCLILAFIFISKRWNENYGDNASSRDKAGESIDLSSILFDPKIISVGLASCFFEGSMYMFVFFWSAALSTVHAAVGFTDTLPFGVVFSSYMCSMMVGSIVFTLLPPSHDKAHCILKIVLTSASICFLSSILLKSEALVFWAFCLFEACVGAYFPSMASLKGRLIQDGSRGRIYGILRLPLNLFVITAHSLAEEGDRHRNNVFLTCGGLLIITFIIVQRYLTHRTHPHNDIHNPIMPQPNQKVELECAGCGKIRGIYEFSASQRRKGDDATCLKCIPEIQNVKPGHLKHAIDNSDAEYLAHSSEHGSSTRGSSGTETGGVRLPSTLINKTATVAGTNTGTGTRTTSTSSTAAPSSSRLSSATSTNERPAHFELRNTGWMHVRKDFREETVPNLADDDVETFKDGSDDEDFDM</sequence>
<feature type="transmembrane region" description="Helical" evidence="13">
    <location>
        <begin position="173"/>
        <end position="199"/>
    </location>
</feature>
<evidence type="ECO:0000256" key="3">
    <source>
        <dbReference type="ARBA" id="ARBA00021242"/>
    </source>
</evidence>
<evidence type="ECO:0000256" key="6">
    <source>
        <dbReference type="ARBA" id="ARBA00022692"/>
    </source>
</evidence>
<feature type="transmembrane region" description="Helical" evidence="13">
    <location>
        <begin position="211"/>
        <end position="228"/>
    </location>
</feature>
<comment type="caution">
    <text evidence="15">The sequence shown here is derived from an EMBL/GenBank/DDBJ whole genome shotgun (WGS) entry which is preliminary data.</text>
</comment>
<evidence type="ECO:0000256" key="8">
    <source>
        <dbReference type="ARBA" id="ARBA00023065"/>
    </source>
</evidence>
<dbReference type="EMBL" id="JAHFYH010000016">
    <property type="protein sequence ID" value="KAH0224998.1"/>
    <property type="molecule type" value="Genomic_DNA"/>
</dbReference>
<dbReference type="AlphaFoldDB" id="A0A9P8KAB7"/>